<feature type="region of interest" description="Disordered" evidence="1">
    <location>
        <begin position="292"/>
        <end position="320"/>
    </location>
</feature>
<dbReference type="EMBL" id="BAAARN010000001">
    <property type="protein sequence ID" value="GAA2736453.1"/>
    <property type="molecule type" value="Genomic_DNA"/>
</dbReference>
<organism evidence="3 4">
    <name type="scientific">Pedococcus aerophilus</name>
    <dbReference type="NCBI Taxonomy" id="436356"/>
    <lineage>
        <taxon>Bacteria</taxon>
        <taxon>Bacillati</taxon>
        <taxon>Actinomycetota</taxon>
        <taxon>Actinomycetes</taxon>
        <taxon>Micrococcales</taxon>
        <taxon>Intrasporangiaceae</taxon>
        <taxon>Pedococcus</taxon>
    </lineage>
</organism>
<sequence>MTATKPLPLYRRPEELGRRAVGVVVEFGAKAYAAAAALSVALSDSETVGGKVNDAVHAVPNLQERYREAMYVVDHREQIQTTLDYVNANALSAAELETAARESSQTVGRISTTYGEVNQAWDSFKSIRPTNILDTVPEAKGHLETAWSQKPPLDSIQRLADEADKVAPLLRQLDGLDVDFARFYTGLLSVLDNFASDEIVGTLSVMALAFGVAWVVGLAAGFWGRRGRPGIVSGTLLRLGTLRYGRWYARNLEYALGSPVYAVARRRIQADIVADPAKALDPDALRELESWFARRGPGPDKAKGPGSGRAEGLAKGVSRP</sequence>
<protein>
    <submittedName>
        <fullName evidence="3">Uncharacterized protein</fullName>
    </submittedName>
</protein>
<name>A0ABN3UPM2_9MICO</name>
<evidence type="ECO:0000313" key="4">
    <source>
        <dbReference type="Proteomes" id="UP001501326"/>
    </source>
</evidence>
<keyword evidence="2" id="KW-0472">Membrane</keyword>
<reference evidence="3 4" key="1">
    <citation type="journal article" date="2019" name="Int. J. Syst. Evol. Microbiol.">
        <title>The Global Catalogue of Microorganisms (GCM) 10K type strain sequencing project: providing services to taxonomists for standard genome sequencing and annotation.</title>
        <authorList>
            <consortium name="The Broad Institute Genomics Platform"/>
            <consortium name="The Broad Institute Genome Sequencing Center for Infectious Disease"/>
            <person name="Wu L."/>
            <person name="Ma J."/>
        </authorList>
    </citation>
    <scope>NUCLEOTIDE SEQUENCE [LARGE SCALE GENOMIC DNA]</scope>
    <source>
        <strain evidence="3 4">JCM 16378</strain>
    </source>
</reference>
<dbReference type="RefSeq" id="WP_344192928.1">
    <property type="nucleotide sequence ID" value="NZ_BAAARN010000001.1"/>
</dbReference>
<comment type="caution">
    <text evidence="3">The sequence shown here is derived from an EMBL/GenBank/DDBJ whole genome shotgun (WGS) entry which is preliminary data.</text>
</comment>
<feature type="transmembrane region" description="Helical" evidence="2">
    <location>
        <begin position="199"/>
        <end position="223"/>
    </location>
</feature>
<evidence type="ECO:0000256" key="2">
    <source>
        <dbReference type="SAM" id="Phobius"/>
    </source>
</evidence>
<dbReference type="Proteomes" id="UP001501326">
    <property type="component" value="Unassembled WGS sequence"/>
</dbReference>
<proteinExistence type="predicted"/>
<gene>
    <name evidence="3" type="ORF">GCM10009867_21160</name>
</gene>
<keyword evidence="4" id="KW-1185">Reference proteome</keyword>
<keyword evidence="2" id="KW-0812">Transmembrane</keyword>
<evidence type="ECO:0000256" key="1">
    <source>
        <dbReference type="SAM" id="MobiDB-lite"/>
    </source>
</evidence>
<evidence type="ECO:0000313" key="3">
    <source>
        <dbReference type="EMBL" id="GAA2736453.1"/>
    </source>
</evidence>
<keyword evidence="2" id="KW-1133">Transmembrane helix</keyword>
<accession>A0ABN3UPM2</accession>